<evidence type="ECO:0000313" key="2">
    <source>
        <dbReference type="Proteomes" id="UP001432995"/>
    </source>
</evidence>
<name>A0ABV1RA09_9HYPH</name>
<protein>
    <submittedName>
        <fullName evidence="1">Type II toxin-antitoxin system YhaV family toxin</fullName>
    </submittedName>
</protein>
<dbReference type="EMBL" id="JBELQD010000054">
    <property type="protein sequence ID" value="MER2291673.1"/>
    <property type="molecule type" value="Genomic_DNA"/>
</dbReference>
<sequence>MTDAPLIANGWAIYAHPLFLDQLEDLVSRVEEARARDPDGYRNTRAAKLLAAVLRVAFGAIPTDPTRPEYRQGDTLGAKHKHWFRAKFLQQYRLFFRYKEAAGRRVIVLAWVNDDQTRRAYGSRSDAYAVFQKMLRSGKPPDDWDALLQEASDSTARSRLERARSRT</sequence>
<evidence type="ECO:0000313" key="1">
    <source>
        <dbReference type="EMBL" id="MER2291673.1"/>
    </source>
</evidence>
<proteinExistence type="predicted"/>
<reference evidence="1" key="1">
    <citation type="submission" date="2024-06" db="EMBL/GenBank/DDBJ databases">
        <authorList>
            <person name="Campbell A.G."/>
        </authorList>
    </citation>
    <scope>NUCLEOTIDE SEQUENCE</scope>
    <source>
        <strain evidence="1">EM17</strain>
    </source>
</reference>
<keyword evidence="2" id="KW-1185">Reference proteome</keyword>
<dbReference type="Proteomes" id="UP001432995">
    <property type="component" value="Unassembled WGS sequence"/>
</dbReference>
<dbReference type="RefSeq" id="WP_007559062.1">
    <property type="nucleotide sequence ID" value="NZ_JBELQD010000054.1"/>
</dbReference>
<dbReference type="InterPro" id="IPR021679">
    <property type="entry name" value="Toxin_endonuclease_YhaV"/>
</dbReference>
<comment type="caution">
    <text evidence="1">The sequence shown here is derived from an EMBL/GenBank/DDBJ whole genome shotgun (WGS) entry which is preliminary data.</text>
</comment>
<gene>
    <name evidence="1" type="ORF">ABS770_25790</name>
</gene>
<organism evidence="1 2">
    <name type="scientific">Methylobacterium brachiatum</name>
    <dbReference type="NCBI Taxonomy" id="269660"/>
    <lineage>
        <taxon>Bacteria</taxon>
        <taxon>Pseudomonadati</taxon>
        <taxon>Pseudomonadota</taxon>
        <taxon>Alphaproteobacteria</taxon>
        <taxon>Hyphomicrobiales</taxon>
        <taxon>Methylobacteriaceae</taxon>
        <taxon>Methylobacterium</taxon>
    </lineage>
</organism>
<dbReference type="Pfam" id="PF11663">
    <property type="entry name" value="Toxin_YhaV"/>
    <property type="match status" value="1"/>
</dbReference>
<accession>A0ABV1RA09</accession>